<dbReference type="EMBL" id="NPDU01000048">
    <property type="protein sequence ID" value="PJZ60830.1"/>
    <property type="molecule type" value="Genomic_DNA"/>
</dbReference>
<name>A0A2M9YT15_9LEPT</name>
<evidence type="ECO:0000313" key="3">
    <source>
        <dbReference type="Proteomes" id="UP000232149"/>
    </source>
</evidence>
<proteinExistence type="predicted"/>
<accession>A0A2M9YT15</accession>
<evidence type="ECO:0000313" key="4">
    <source>
        <dbReference type="Proteomes" id="UP000232188"/>
    </source>
</evidence>
<keyword evidence="3" id="KW-1185">Reference proteome</keyword>
<dbReference type="RefSeq" id="WP_100784211.1">
    <property type="nucleotide sequence ID" value="NZ_NPDU01000048.1"/>
</dbReference>
<reference evidence="3 4" key="1">
    <citation type="submission" date="2017-07" db="EMBL/GenBank/DDBJ databases">
        <title>Leptospira spp. isolated from tropical soils.</title>
        <authorList>
            <person name="Thibeaux R."/>
            <person name="Iraola G."/>
            <person name="Ferres I."/>
            <person name="Bierque E."/>
            <person name="Girault D."/>
            <person name="Soupe-Gilbert M.-E."/>
            <person name="Picardeau M."/>
            <person name="Goarant C."/>
        </authorList>
    </citation>
    <scope>NUCLEOTIDE SEQUENCE [LARGE SCALE GENOMIC DNA]</scope>
    <source>
        <strain evidence="1 4">FH2-B-C1</strain>
        <strain evidence="2 3">FH2-B-D1</strain>
    </source>
</reference>
<dbReference type="Proteomes" id="UP000232149">
    <property type="component" value="Unassembled WGS sequence"/>
</dbReference>
<gene>
    <name evidence="2" type="ORF">CH376_16410</name>
    <name evidence="1" type="ORF">CH380_02870</name>
</gene>
<dbReference type="AlphaFoldDB" id="A0A2M9YT15"/>
<evidence type="ECO:0000313" key="2">
    <source>
        <dbReference type="EMBL" id="PJZ60830.1"/>
    </source>
</evidence>
<comment type="caution">
    <text evidence="1">The sequence shown here is derived from an EMBL/GenBank/DDBJ whole genome shotgun (WGS) entry which is preliminary data.</text>
</comment>
<dbReference type="Proteomes" id="UP000232188">
    <property type="component" value="Unassembled WGS sequence"/>
</dbReference>
<organism evidence="1 4">
    <name type="scientific">Leptospira adleri</name>
    <dbReference type="NCBI Taxonomy" id="2023186"/>
    <lineage>
        <taxon>Bacteria</taxon>
        <taxon>Pseudomonadati</taxon>
        <taxon>Spirochaetota</taxon>
        <taxon>Spirochaetia</taxon>
        <taxon>Leptospirales</taxon>
        <taxon>Leptospiraceae</taxon>
        <taxon>Leptospira</taxon>
    </lineage>
</organism>
<protein>
    <submittedName>
        <fullName evidence="1">Uncharacterized protein</fullName>
    </submittedName>
</protein>
<sequence length="233" mass="27377">MKNALIHKKRKTLAALGIVCAFLFFLLTNCLASEVKIHSIKLERREAENLYFRLVSDIDFFDKRECKGQRCSIRFEFYPIDTKDPKRRVWIGRSPNRITKEFPLDESGVKRQFDFALRYSGPTFQIYKAEEGETVEEERLSFLGFRSDGSFEYLLKIPMEMGSFGGENWEDPSLDDENVIESYVLKEGATYAFWGRIVGPTFPFTFGFAYRIFPYFYLGMRSRLYRLEVTIPK</sequence>
<evidence type="ECO:0000313" key="1">
    <source>
        <dbReference type="EMBL" id="PJZ54677.1"/>
    </source>
</evidence>
<dbReference type="EMBL" id="NPDV01000002">
    <property type="protein sequence ID" value="PJZ54677.1"/>
    <property type="molecule type" value="Genomic_DNA"/>
</dbReference>